<proteinExistence type="predicted"/>
<accession>A0AAV4CL61</accession>
<reference evidence="1 2" key="1">
    <citation type="journal article" date="2021" name="Elife">
        <title>Chloroplast acquisition without the gene transfer in kleptoplastic sea slugs, Plakobranchus ocellatus.</title>
        <authorList>
            <person name="Maeda T."/>
            <person name="Takahashi S."/>
            <person name="Yoshida T."/>
            <person name="Shimamura S."/>
            <person name="Takaki Y."/>
            <person name="Nagai Y."/>
            <person name="Toyoda A."/>
            <person name="Suzuki Y."/>
            <person name="Arimoto A."/>
            <person name="Ishii H."/>
            <person name="Satoh N."/>
            <person name="Nishiyama T."/>
            <person name="Hasebe M."/>
            <person name="Maruyama T."/>
            <person name="Minagawa J."/>
            <person name="Obokata J."/>
            <person name="Shigenobu S."/>
        </authorList>
    </citation>
    <scope>NUCLEOTIDE SEQUENCE [LARGE SCALE GENOMIC DNA]</scope>
</reference>
<evidence type="ECO:0000313" key="2">
    <source>
        <dbReference type="Proteomes" id="UP000735302"/>
    </source>
</evidence>
<dbReference type="AlphaFoldDB" id="A0AAV4CL61"/>
<keyword evidence="2" id="KW-1185">Reference proteome</keyword>
<dbReference type="Proteomes" id="UP000735302">
    <property type="component" value="Unassembled WGS sequence"/>
</dbReference>
<sequence>MPGKDKKDDFNKWQDQEWRVRAREVYWHFVVLEPRRDLTLRGRAVRAWRAKVKDKSLRTWSDLSSACSLEPGAITFSRRLAEWRIRKRMRLTLVRPKTLDN</sequence>
<name>A0AAV4CL61_9GAST</name>
<evidence type="ECO:0000313" key="1">
    <source>
        <dbReference type="EMBL" id="GFO32401.1"/>
    </source>
</evidence>
<gene>
    <name evidence="1" type="ORF">PoB_005890600</name>
</gene>
<dbReference type="EMBL" id="BLXT01006630">
    <property type="protein sequence ID" value="GFO32401.1"/>
    <property type="molecule type" value="Genomic_DNA"/>
</dbReference>
<comment type="caution">
    <text evidence="1">The sequence shown here is derived from an EMBL/GenBank/DDBJ whole genome shotgun (WGS) entry which is preliminary data.</text>
</comment>
<protein>
    <submittedName>
        <fullName evidence="1">Uncharacterized protein</fullName>
    </submittedName>
</protein>
<organism evidence="1 2">
    <name type="scientific">Plakobranchus ocellatus</name>
    <dbReference type="NCBI Taxonomy" id="259542"/>
    <lineage>
        <taxon>Eukaryota</taxon>
        <taxon>Metazoa</taxon>
        <taxon>Spiralia</taxon>
        <taxon>Lophotrochozoa</taxon>
        <taxon>Mollusca</taxon>
        <taxon>Gastropoda</taxon>
        <taxon>Heterobranchia</taxon>
        <taxon>Euthyneura</taxon>
        <taxon>Panpulmonata</taxon>
        <taxon>Sacoglossa</taxon>
        <taxon>Placobranchoidea</taxon>
        <taxon>Plakobranchidae</taxon>
        <taxon>Plakobranchus</taxon>
    </lineage>
</organism>